<dbReference type="EMBL" id="ML976618">
    <property type="protein sequence ID" value="KAF1841854.1"/>
    <property type="molecule type" value="Genomic_DNA"/>
</dbReference>
<dbReference type="GO" id="GO:0003723">
    <property type="term" value="F:RNA binding"/>
    <property type="evidence" value="ECO:0007669"/>
    <property type="project" value="UniProtKB-UniRule"/>
</dbReference>
<evidence type="ECO:0000256" key="1">
    <source>
        <dbReference type="PROSITE-ProRule" id="PRU00176"/>
    </source>
</evidence>
<dbReference type="CDD" id="cd00590">
    <property type="entry name" value="RRM_SF"/>
    <property type="match status" value="1"/>
</dbReference>
<keyword evidence="4" id="KW-1185">Reference proteome</keyword>
<comment type="caution">
    <text evidence="3">The sequence shown here is derived from an EMBL/GenBank/DDBJ whole genome shotgun (WGS) entry which is preliminary data.</text>
</comment>
<name>A0A9P4GAT6_9PLEO</name>
<dbReference type="AlphaFoldDB" id="A0A9P4GAT6"/>
<dbReference type="RefSeq" id="XP_040784417.1">
    <property type="nucleotide sequence ID" value="XM_040937236.1"/>
</dbReference>
<dbReference type="InterPro" id="IPR012677">
    <property type="entry name" value="Nucleotide-bd_a/b_plait_sf"/>
</dbReference>
<dbReference type="SMART" id="SM00360">
    <property type="entry name" value="RRM"/>
    <property type="match status" value="1"/>
</dbReference>
<dbReference type="GeneID" id="63854486"/>
<reference evidence="3" key="1">
    <citation type="submission" date="2020-01" db="EMBL/GenBank/DDBJ databases">
        <authorList>
            <consortium name="DOE Joint Genome Institute"/>
            <person name="Haridas S."/>
            <person name="Albert R."/>
            <person name="Binder M."/>
            <person name="Bloem J."/>
            <person name="Labutti K."/>
            <person name="Salamov A."/>
            <person name="Andreopoulos B."/>
            <person name="Baker S.E."/>
            <person name="Barry K."/>
            <person name="Bills G."/>
            <person name="Bluhm B.H."/>
            <person name="Cannon C."/>
            <person name="Castanera R."/>
            <person name="Culley D.E."/>
            <person name="Daum C."/>
            <person name="Ezra D."/>
            <person name="Gonzalez J.B."/>
            <person name="Henrissat B."/>
            <person name="Kuo A."/>
            <person name="Liang C."/>
            <person name="Lipzen A."/>
            <person name="Lutzoni F."/>
            <person name="Magnuson J."/>
            <person name="Mondo S."/>
            <person name="Nolan M."/>
            <person name="Ohm R."/>
            <person name="Pangilinan J."/>
            <person name="Park H.-J."/>
            <person name="Ramirez L."/>
            <person name="Alfaro M."/>
            <person name="Sun H."/>
            <person name="Tritt A."/>
            <person name="Yoshinaga Y."/>
            <person name="Zwiers L.-H."/>
            <person name="Turgeon B.G."/>
            <person name="Goodwin S.B."/>
            <person name="Spatafora J.W."/>
            <person name="Crous P.W."/>
            <person name="Grigoriev I.V."/>
        </authorList>
    </citation>
    <scope>NUCLEOTIDE SEQUENCE</scope>
    <source>
        <strain evidence="3">CBS 394.84</strain>
    </source>
</reference>
<dbReference type="Pfam" id="PF00076">
    <property type="entry name" value="RRM_1"/>
    <property type="match status" value="1"/>
</dbReference>
<dbReference type="SUPFAM" id="SSF54928">
    <property type="entry name" value="RNA-binding domain, RBD"/>
    <property type="match status" value="1"/>
</dbReference>
<dbReference type="Gene3D" id="3.30.70.330">
    <property type="match status" value="1"/>
</dbReference>
<evidence type="ECO:0000259" key="2">
    <source>
        <dbReference type="PROSITE" id="PS50102"/>
    </source>
</evidence>
<protein>
    <recommendedName>
        <fullName evidence="2">RRM domain-containing protein</fullName>
    </recommendedName>
</protein>
<dbReference type="InterPro" id="IPR035979">
    <property type="entry name" value="RBD_domain_sf"/>
</dbReference>
<keyword evidence="1" id="KW-0694">RNA-binding</keyword>
<organism evidence="3 4">
    <name type="scientific">Cucurbitaria berberidis CBS 394.84</name>
    <dbReference type="NCBI Taxonomy" id="1168544"/>
    <lineage>
        <taxon>Eukaryota</taxon>
        <taxon>Fungi</taxon>
        <taxon>Dikarya</taxon>
        <taxon>Ascomycota</taxon>
        <taxon>Pezizomycotina</taxon>
        <taxon>Dothideomycetes</taxon>
        <taxon>Pleosporomycetidae</taxon>
        <taxon>Pleosporales</taxon>
        <taxon>Pleosporineae</taxon>
        <taxon>Cucurbitariaceae</taxon>
        <taxon>Cucurbitaria</taxon>
    </lineage>
</organism>
<dbReference type="InterPro" id="IPR000504">
    <property type="entry name" value="RRM_dom"/>
</dbReference>
<accession>A0A9P4GAT6</accession>
<proteinExistence type="predicted"/>
<dbReference type="Proteomes" id="UP000800039">
    <property type="component" value="Unassembled WGS sequence"/>
</dbReference>
<evidence type="ECO:0000313" key="3">
    <source>
        <dbReference type="EMBL" id="KAF1841854.1"/>
    </source>
</evidence>
<dbReference type="OrthoDB" id="1049195at2759"/>
<feature type="domain" description="RRM" evidence="2">
    <location>
        <begin position="201"/>
        <end position="279"/>
    </location>
</feature>
<evidence type="ECO:0000313" key="4">
    <source>
        <dbReference type="Proteomes" id="UP000800039"/>
    </source>
</evidence>
<sequence>MSSPGSWKDGNGEFLLAVIGSTRHAPYLKGWPEFKDSLRKIMKAQPGWVEVTPSSSQRRGHTEAWCRIKDRKDADDVYETYCRSDKTLVHVWETGRGNEGYRLMRCNCSSHFTGVPKGGHSVMRCGIDLGRFEQPSGKAQPVPAPPYVAQPALQHPMYYQPPPYTTLPPYPVYVSQPAIYSTNTTGMPVNVQGGAVLTEAREIFIRNLNYKVTPDELARLLSTVGHPVHSNLHRDSKTGAFKGVATANFATKEEAQDVAARLDGIRHMDMTLQVRMGKDATVVGRAEPMVVNGSYGYR</sequence>
<gene>
    <name evidence="3" type="ORF">K460DRAFT_409295</name>
</gene>
<dbReference type="PROSITE" id="PS50102">
    <property type="entry name" value="RRM"/>
    <property type="match status" value="1"/>
</dbReference>